<dbReference type="InterPro" id="IPR036412">
    <property type="entry name" value="HAD-like_sf"/>
</dbReference>
<dbReference type="InterPro" id="IPR023214">
    <property type="entry name" value="HAD_sf"/>
</dbReference>
<dbReference type="RefSeq" id="XP_033580418.1">
    <property type="nucleotide sequence ID" value="XM_033719441.1"/>
</dbReference>
<name>A0A6A6YZL6_9PEZI</name>
<dbReference type="OrthoDB" id="444127at2759"/>
<evidence type="ECO:0000313" key="4">
    <source>
        <dbReference type="RefSeq" id="XP_033580418.1"/>
    </source>
</evidence>
<evidence type="ECO:0008006" key="5">
    <source>
        <dbReference type="Google" id="ProtNLM"/>
    </source>
</evidence>
<dbReference type="Pfam" id="PF00702">
    <property type="entry name" value="Hydrolase"/>
    <property type="match status" value="1"/>
</dbReference>
<dbReference type="Proteomes" id="UP000504636">
    <property type="component" value="Unplaced"/>
</dbReference>
<evidence type="ECO:0000313" key="2">
    <source>
        <dbReference type="EMBL" id="KAF2813454.1"/>
    </source>
</evidence>
<dbReference type="GeneID" id="54460334"/>
<dbReference type="GO" id="GO:0016787">
    <property type="term" value="F:hydrolase activity"/>
    <property type="evidence" value="ECO:0007669"/>
    <property type="project" value="UniProtKB-KW"/>
</dbReference>
<feature type="non-terminal residue" evidence="2">
    <location>
        <position position="235"/>
    </location>
</feature>
<sequence>MTLVPSSTPFSQFRLLSFDIYGTLIDQETGIVTALLDSPHISKLPPSHPFKTSRSELLNAFKKHEHPIQKLHPTLLYKDVLARTYKRLISTSGDVLGDEPLDAAADRFGASIKDWQAFPDTVPALKSLAKHFKLAPLSNIDNASLKLTLENGLAGASFDALYTAEDIGSYKPDLRNFEYLIKHAGEDFADDFGIEKGDSEEVKREKVKSQLLHVAMALFHDHVPAKALELESVWV</sequence>
<reference evidence="2 4" key="1">
    <citation type="journal article" date="2020" name="Stud. Mycol.">
        <title>101 Dothideomycetes genomes: a test case for predicting lifestyles and emergence of pathogens.</title>
        <authorList>
            <person name="Haridas S."/>
            <person name="Albert R."/>
            <person name="Binder M."/>
            <person name="Bloem J."/>
            <person name="Labutti K."/>
            <person name="Salamov A."/>
            <person name="Andreopoulos B."/>
            <person name="Baker S."/>
            <person name="Barry K."/>
            <person name="Bills G."/>
            <person name="Bluhm B."/>
            <person name="Cannon C."/>
            <person name="Castanera R."/>
            <person name="Culley D."/>
            <person name="Daum C."/>
            <person name="Ezra D."/>
            <person name="Gonzalez J."/>
            <person name="Henrissat B."/>
            <person name="Kuo A."/>
            <person name="Liang C."/>
            <person name="Lipzen A."/>
            <person name="Lutzoni F."/>
            <person name="Magnuson J."/>
            <person name="Mondo S."/>
            <person name="Nolan M."/>
            <person name="Ohm R."/>
            <person name="Pangilinan J."/>
            <person name="Park H.-J."/>
            <person name="Ramirez L."/>
            <person name="Alfaro M."/>
            <person name="Sun H."/>
            <person name="Tritt A."/>
            <person name="Yoshinaga Y."/>
            <person name="Zwiers L.-H."/>
            <person name="Turgeon B."/>
            <person name="Goodwin S."/>
            <person name="Spatafora J."/>
            <person name="Crous P."/>
            <person name="Grigoriev I."/>
        </authorList>
    </citation>
    <scope>NUCLEOTIDE SEQUENCE</scope>
    <source>
        <strain evidence="2 4">CBS 304.34</strain>
    </source>
</reference>
<reference evidence="4" key="2">
    <citation type="submission" date="2020-04" db="EMBL/GenBank/DDBJ databases">
        <authorList>
            <consortium name="NCBI Genome Project"/>
        </authorList>
    </citation>
    <scope>NUCLEOTIDE SEQUENCE</scope>
    <source>
        <strain evidence="4">CBS 304.34</strain>
    </source>
</reference>
<dbReference type="EMBL" id="MU003696">
    <property type="protein sequence ID" value="KAF2813454.1"/>
    <property type="molecule type" value="Genomic_DNA"/>
</dbReference>
<dbReference type="AlphaFoldDB" id="A0A6A6YZL6"/>
<evidence type="ECO:0000256" key="1">
    <source>
        <dbReference type="ARBA" id="ARBA00022801"/>
    </source>
</evidence>
<reference evidence="4" key="3">
    <citation type="submission" date="2025-04" db="UniProtKB">
        <authorList>
            <consortium name="RefSeq"/>
        </authorList>
    </citation>
    <scope>IDENTIFICATION</scope>
    <source>
        <strain evidence="4">CBS 304.34</strain>
    </source>
</reference>
<dbReference type="SUPFAM" id="SSF56784">
    <property type="entry name" value="HAD-like"/>
    <property type="match status" value="1"/>
</dbReference>
<accession>A0A6A6YZL6</accession>
<dbReference type="Gene3D" id="1.10.150.750">
    <property type="match status" value="1"/>
</dbReference>
<keyword evidence="1" id="KW-0378">Hydrolase</keyword>
<dbReference type="PANTHER" id="PTHR43316">
    <property type="entry name" value="HYDROLASE, HALOACID DELAHOGENASE-RELATED"/>
    <property type="match status" value="1"/>
</dbReference>
<organism evidence="2">
    <name type="scientific">Mytilinidion resinicola</name>
    <dbReference type="NCBI Taxonomy" id="574789"/>
    <lineage>
        <taxon>Eukaryota</taxon>
        <taxon>Fungi</taxon>
        <taxon>Dikarya</taxon>
        <taxon>Ascomycota</taxon>
        <taxon>Pezizomycotina</taxon>
        <taxon>Dothideomycetes</taxon>
        <taxon>Pleosporomycetidae</taxon>
        <taxon>Mytilinidiales</taxon>
        <taxon>Mytilinidiaceae</taxon>
        <taxon>Mytilinidion</taxon>
    </lineage>
</organism>
<protein>
    <recommendedName>
        <fullName evidence="5">HAD-like protein</fullName>
    </recommendedName>
</protein>
<evidence type="ECO:0000313" key="3">
    <source>
        <dbReference type="Proteomes" id="UP000504636"/>
    </source>
</evidence>
<dbReference type="PANTHER" id="PTHR43316:SF9">
    <property type="entry name" value="ACID DEHALOGENASE, PUTATIVE (AFU_ORTHOLOGUE AFUA_6G14460)-RELATED"/>
    <property type="match status" value="1"/>
</dbReference>
<keyword evidence="3" id="KW-1185">Reference proteome</keyword>
<dbReference type="Gene3D" id="3.40.50.1000">
    <property type="entry name" value="HAD superfamily/HAD-like"/>
    <property type="match status" value="1"/>
</dbReference>
<dbReference type="InterPro" id="IPR051540">
    <property type="entry name" value="S-2-haloacid_dehalogenase"/>
</dbReference>
<proteinExistence type="predicted"/>
<gene>
    <name evidence="2 4" type="ORF">BDZ99DRAFT_460694</name>
</gene>